<proteinExistence type="inferred from homology"/>
<feature type="transmembrane region" description="Helical" evidence="7">
    <location>
        <begin position="213"/>
        <end position="235"/>
    </location>
</feature>
<keyword evidence="6 7" id="KW-0472">Membrane</keyword>
<dbReference type="OrthoDB" id="2429318at2759"/>
<dbReference type="Gene3D" id="1.20.1250.20">
    <property type="entry name" value="MFS general substrate transporter like domains"/>
    <property type="match status" value="1"/>
</dbReference>
<gene>
    <name evidence="8" type="primary">ATG22_5</name>
    <name evidence="8" type="ORF">BGW38_008082</name>
</gene>
<keyword evidence="3 7" id="KW-0813">Transport</keyword>
<keyword evidence="7" id="KW-0029">Amino-acid transport</keyword>
<comment type="caution">
    <text evidence="7">Lacks conserved residue(s) required for the propagation of feature annotation.</text>
</comment>
<keyword evidence="9" id="KW-1185">Reference proteome</keyword>
<dbReference type="PANTHER" id="PTHR23519">
    <property type="entry name" value="AUTOPHAGY-RELATED PROTEIN 22"/>
    <property type="match status" value="1"/>
</dbReference>
<sequence length="333" mass="37001">MADHGENSTEHVQAKVKIATFLSGGLSASGYVGGIVLVILSALIIAAGGQSARTLGFTMVMSAVYILIFMCAYAKLSYQRTAQPLPRGANLLTFGYVRIAKTVRQVRRLKTMFFYLCMWFILGDGLTSMTSMAVLIAKDQLKATNSALIIVALIQYVCAGLGMWFWIWLQNNKGVKPKTVIIINSCLFGLIPVYCLLGLIKGVSIGMKQTWEMYMLAAFFGLFIGAIGATNRVIFAMFIPLGHENELYALFEMVNTTSSWIGPLICAAIIESAGIRQIWWFLATQFFIPAAMLFYVDVEKGRQDAIEFYKNEQKEKEGTQVEEIHDEKDVKLV</sequence>
<keyword evidence="7" id="KW-0072">Autophagy</keyword>
<reference evidence="8" key="1">
    <citation type="journal article" date="2020" name="Fungal Divers.">
        <title>Resolving the Mortierellaceae phylogeny through synthesis of multi-gene phylogenetics and phylogenomics.</title>
        <authorList>
            <person name="Vandepol N."/>
            <person name="Liber J."/>
            <person name="Desiro A."/>
            <person name="Na H."/>
            <person name="Kennedy M."/>
            <person name="Barry K."/>
            <person name="Grigoriev I.V."/>
            <person name="Miller A.N."/>
            <person name="O'Donnell K."/>
            <person name="Stajich J.E."/>
            <person name="Bonito G."/>
        </authorList>
    </citation>
    <scope>NUCLEOTIDE SEQUENCE</scope>
    <source>
        <strain evidence="8">KOD1015</strain>
    </source>
</reference>
<feature type="transmembrane region" description="Helical" evidence="7">
    <location>
        <begin position="276"/>
        <end position="296"/>
    </location>
</feature>
<dbReference type="GO" id="GO:0005774">
    <property type="term" value="C:vacuolar membrane"/>
    <property type="evidence" value="ECO:0007669"/>
    <property type="project" value="UniProtKB-SubCell"/>
</dbReference>
<evidence type="ECO:0000256" key="1">
    <source>
        <dbReference type="ARBA" id="ARBA00004127"/>
    </source>
</evidence>
<dbReference type="SUPFAM" id="SSF103473">
    <property type="entry name" value="MFS general substrate transporter"/>
    <property type="match status" value="1"/>
</dbReference>
<evidence type="ECO:0000256" key="2">
    <source>
        <dbReference type="ARBA" id="ARBA00006978"/>
    </source>
</evidence>
<comment type="subcellular location">
    <subcellularLocation>
        <location evidence="1">Endomembrane system</location>
        <topology evidence="1">Multi-pass membrane protein</topology>
    </subcellularLocation>
    <subcellularLocation>
        <location evidence="7">Vacuole membrane</location>
        <topology evidence="7">Multi-pass membrane protein</topology>
    </subcellularLocation>
</comment>
<dbReference type="InterPro" id="IPR036259">
    <property type="entry name" value="MFS_trans_sf"/>
</dbReference>
<dbReference type="InterPro" id="IPR050495">
    <property type="entry name" value="ATG22/LtaA_families"/>
</dbReference>
<organism evidence="8 9">
    <name type="scientific">Lunasporangiospora selenospora</name>
    <dbReference type="NCBI Taxonomy" id="979761"/>
    <lineage>
        <taxon>Eukaryota</taxon>
        <taxon>Fungi</taxon>
        <taxon>Fungi incertae sedis</taxon>
        <taxon>Mucoromycota</taxon>
        <taxon>Mortierellomycotina</taxon>
        <taxon>Mortierellomycetes</taxon>
        <taxon>Mortierellales</taxon>
        <taxon>Mortierellaceae</taxon>
        <taxon>Lunasporangiospora</taxon>
    </lineage>
</organism>
<evidence type="ECO:0000256" key="6">
    <source>
        <dbReference type="ARBA" id="ARBA00023136"/>
    </source>
</evidence>
<dbReference type="GO" id="GO:0006865">
    <property type="term" value="P:amino acid transport"/>
    <property type="evidence" value="ECO:0007669"/>
    <property type="project" value="UniProtKB-KW"/>
</dbReference>
<feature type="transmembrane region" description="Helical" evidence="7">
    <location>
        <begin position="113"/>
        <end position="136"/>
    </location>
</feature>
<keyword evidence="4 7" id="KW-0812">Transmembrane</keyword>
<feature type="transmembrane region" description="Helical" evidence="7">
    <location>
        <begin position="181"/>
        <end position="201"/>
    </location>
</feature>
<feature type="transmembrane region" description="Helical" evidence="7">
    <location>
        <begin position="54"/>
        <end position="74"/>
    </location>
</feature>
<evidence type="ECO:0000313" key="8">
    <source>
        <dbReference type="EMBL" id="KAF9577006.1"/>
    </source>
</evidence>
<dbReference type="PANTHER" id="PTHR23519:SF1">
    <property type="entry name" value="AUTOPHAGY-RELATED PROTEIN 22"/>
    <property type="match status" value="1"/>
</dbReference>
<feature type="transmembrane region" description="Helical" evidence="7">
    <location>
        <begin position="21"/>
        <end position="48"/>
    </location>
</feature>
<evidence type="ECO:0000256" key="4">
    <source>
        <dbReference type="ARBA" id="ARBA00022692"/>
    </source>
</evidence>
<protein>
    <recommendedName>
        <fullName evidence="7">Autophagy-related protein</fullName>
    </recommendedName>
</protein>
<evidence type="ECO:0000256" key="7">
    <source>
        <dbReference type="RuleBase" id="RU363073"/>
    </source>
</evidence>
<feature type="transmembrane region" description="Helical" evidence="7">
    <location>
        <begin position="247"/>
        <end position="270"/>
    </location>
</feature>
<evidence type="ECO:0000313" key="9">
    <source>
        <dbReference type="Proteomes" id="UP000780801"/>
    </source>
</evidence>
<keyword evidence="7" id="KW-0926">Vacuole</keyword>
<dbReference type="EMBL" id="JAABOA010005463">
    <property type="protein sequence ID" value="KAF9577006.1"/>
    <property type="molecule type" value="Genomic_DNA"/>
</dbReference>
<dbReference type="InterPro" id="IPR024671">
    <property type="entry name" value="Atg22-like"/>
</dbReference>
<keyword evidence="5 7" id="KW-1133">Transmembrane helix</keyword>
<dbReference type="GO" id="GO:0006914">
    <property type="term" value="P:autophagy"/>
    <property type="evidence" value="ECO:0007669"/>
    <property type="project" value="UniProtKB-KW"/>
</dbReference>
<dbReference type="Proteomes" id="UP000780801">
    <property type="component" value="Unassembled WGS sequence"/>
</dbReference>
<dbReference type="Pfam" id="PF11700">
    <property type="entry name" value="ATG22"/>
    <property type="match status" value="1"/>
</dbReference>
<feature type="transmembrane region" description="Helical" evidence="7">
    <location>
        <begin position="148"/>
        <end position="169"/>
    </location>
</feature>
<comment type="function">
    <text evidence="7">Vacuolar effluxer which mediate the efflux of amino acids resulting from autophagic degradation. The release of autophagic amino acids allows the maintenance of protein synthesis and viability during nitrogen starvation.</text>
</comment>
<dbReference type="AlphaFoldDB" id="A0A9P6FL14"/>
<name>A0A9P6FL14_9FUNG</name>
<evidence type="ECO:0000256" key="3">
    <source>
        <dbReference type="ARBA" id="ARBA00022448"/>
    </source>
</evidence>
<evidence type="ECO:0000256" key="5">
    <source>
        <dbReference type="ARBA" id="ARBA00022989"/>
    </source>
</evidence>
<accession>A0A9P6FL14</accession>
<dbReference type="GO" id="GO:0012505">
    <property type="term" value="C:endomembrane system"/>
    <property type="evidence" value="ECO:0007669"/>
    <property type="project" value="UniProtKB-SubCell"/>
</dbReference>
<comment type="similarity">
    <text evidence="2 7">Belongs to the ATG22 family.</text>
</comment>
<comment type="caution">
    <text evidence="8">The sequence shown here is derived from an EMBL/GenBank/DDBJ whole genome shotgun (WGS) entry which is preliminary data.</text>
</comment>